<proteinExistence type="predicted"/>
<dbReference type="PROSITE" id="PS50004">
    <property type="entry name" value="C2"/>
    <property type="match status" value="2"/>
</dbReference>
<organism evidence="7 8">
    <name type="scientific">Phlebotomus papatasi</name>
    <name type="common">Sandfly</name>
    <dbReference type="NCBI Taxonomy" id="29031"/>
    <lineage>
        <taxon>Eukaryota</taxon>
        <taxon>Metazoa</taxon>
        <taxon>Ecdysozoa</taxon>
        <taxon>Arthropoda</taxon>
        <taxon>Hexapoda</taxon>
        <taxon>Insecta</taxon>
        <taxon>Pterygota</taxon>
        <taxon>Neoptera</taxon>
        <taxon>Endopterygota</taxon>
        <taxon>Diptera</taxon>
        <taxon>Nematocera</taxon>
        <taxon>Psychodoidea</taxon>
        <taxon>Psychodidae</taxon>
        <taxon>Phlebotomus</taxon>
        <taxon>Phlebotomus</taxon>
    </lineage>
</organism>
<dbReference type="EMBL" id="AJVK01022587">
    <property type="status" value="NOT_ANNOTATED_CDS"/>
    <property type="molecule type" value="Genomic_DNA"/>
</dbReference>
<reference evidence="7" key="1">
    <citation type="submission" date="2022-08" db="UniProtKB">
        <authorList>
            <consortium name="EnsemblMetazoa"/>
        </authorList>
    </citation>
    <scope>IDENTIFICATION</scope>
    <source>
        <strain evidence="7">Israel</strain>
    </source>
</reference>
<dbReference type="InterPro" id="IPR055072">
    <property type="entry name" value="Ferlin_DSRM"/>
</dbReference>
<dbReference type="Proteomes" id="UP000092462">
    <property type="component" value="Unassembled WGS sequence"/>
</dbReference>
<evidence type="ECO:0000256" key="5">
    <source>
        <dbReference type="ARBA" id="ARBA00023136"/>
    </source>
</evidence>
<dbReference type="Pfam" id="PF00168">
    <property type="entry name" value="C2"/>
    <property type="match status" value="2"/>
</dbReference>
<evidence type="ECO:0000256" key="2">
    <source>
        <dbReference type="ARBA" id="ARBA00022692"/>
    </source>
</evidence>
<evidence type="ECO:0000259" key="6">
    <source>
        <dbReference type="PROSITE" id="PS50004"/>
    </source>
</evidence>
<dbReference type="CDD" id="cd04037">
    <property type="entry name" value="C2E_Ferlin"/>
    <property type="match status" value="1"/>
</dbReference>
<dbReference type="Pfam" id="PF22901">
    <property type="entry name" value="dsrm_Ferlin"/>
    <property type="match status" value="1"/>
</dbReference>
<evidence type="ECO:0000313" key="7">
    <source>
        <dbReference type="EnsemblMetazoa" id="PPAI001452-PA"/>
    </source>
</evidence>
<dbReference type="SMART" id="SM00239">
    <property type="entry name" value="C2"/>
    <property type="match status" value="2"/>
</dbReference>
<keyword evidence="4" id="KW-1133">Transmembrane helix</keyword>
<dbReference type="EMBL" id="AJVK01022586">
    <property type="status" value="NOT_ANNOTATED_CDS"/>
    <property type="molecule type" value="Genomic_DNA"/>
</dbReference>
<dbReference type="Gene3D" id="2.60.40.150">
    <property type="entry name" value="C2 domain"/>
    <property type="match status" value="2"/>
</dbReference>
<protein>
    <recommendedName>
        <fullName evidence="6">C2 domain-containing protein</fullName>
    </recommendedName>
</protein>
<evidence type="ECO:0000256" key="1">
    <source>
        <dbReference type="ARBA" id="ARBA00004167"/>
    </source>
</evidence>
<dbReference type="InterPro" id="IPR000008">
    <property type="entry name" value="C2_dom"/>
</dbReference>
<feature type="domain" description="C2" evidence="6">
    <location>
        <begin position="511"/>
        <end position="629"/>
    </location>
</feature>
<feature type="domain" description="C2" evidence="6">
    <location>
        <begin position="170"/>
        <end position="298"/>
    </location>
</feature>
<dbReference type="GO" id="GO:0007009">
    <property type="term" value="P:plasma membrane organization"/>
    <property type="evidence" value="ECO:0007669"/>
    <property type="project" value="TreeGrafter"/>
</dbReference>
<dbReference type="PANTHER" id="PTHR12546:SF60">
    <property type="entry name" value="MISFIRE, ISOFORM F"/>
    <property type="match status" value="1"/>
</dbReference>
<dbReference type="SUPFAM" id="SSF49562">
    <property type="entry name" value="C2 domain (Calcium/lipid-binding domain, CaLB)"/>
    <property type="match status" value="2"/>
</dbReference>
<dbReference type="EnsemblMetazoa" id="PPAI001452-RA">
    <property type="protein sequence ID" value="PPAI001452-PA"/>
    <property type="gene ID" value="PPAI001452"/>
</dbReference>
<dbReference type="PANTHER" id="PTHR12546">
    <property type="entry name" value="FER-1-LIKE"/>
    <property type="match status" value="1"/>
</dbReference>
<dbReference type="VEuPathDB" id="VectorBase:PPAPM1_008393"/>
<accession>A0A1B0D279</accession>
<evidence type="ECO:0000256" key="3">
    <source>
        <dbReference type="ARBA" id="ARBA00022737"/>
    </source>
</evidence>
<dbReference type="VEuPathDB" id="VectorBase:PPAPM1_005790"/>
<dbReference type="InterPro" id="IPR035892">
    <property type="entry name" value="C2_domain_sf"/>
</dbReference>
<dbReference type="GO" id="GO:0016020">
    <property type="term" value="C:membrane"/>
    <property type="evidence" value="ECO:0007669"/>
    <property type="project" value="UniProtKB-SubCell"/>
</dbReference>
<sequence>MEFLEDTEVSLKSLKKVLSVADDGETLMKWHVNFRAQIVASLEKLIDEMKHARENIDLTLVAKFLDKLLQNLHNIAKMGVTKWPDLMIKLEDDQGREFGVHRVDLKDIVYLNQKYGGGYLCRKRHGVIFKNSQCRHEETYCGCISGHGDVILWMGGEKEDTEWWPKDWTYSPTSSFNFIESPVKTTFRCTIYLYQAKIEPGLNRSSLYDTFVDIFFSGIHGKSTIHHQSLVPNWNEVVSFENITLNCEGDSYVQNPPILLFKLFHGDKKNDDFLGLGYTIPRVSLKDSPQSKSKLKWIPVVRNGITVAQLLLSVDLEETSKEDGEKLVKVESPVPKVVDVAIEKFHLIFTCFGLRLMDKINKNHSQIFLEFGNSTLSMGSCSRIVGRSCNFIDCVKSCEVYLPEKLSYWPPIVLKHRREKSAKLIGITVISNTQQFFRKNQLWTTHKENSVKLGDLSEKKASKIVNDEKVEGVGLNFAKSFIKSTMSRFLNYGTQVEEDVTKNMDIEQGIPQRRYQQVVKHSREVSIVARIYVVRGINLRSRDVNSDSDAYICIEFGKTKIMDRDNFVKNQVNPYFGRCFEVKGFIPQDHILKVSLRDRDFSECTDDLIGETLIDLEDRMFTKHRAFFGLAEEYNMFGYNMWRYSKTPLKILLDLCEEYNLPEPRFTENSIWIGEREYTDSTRLSLSENLHERLALSVLKQFDQVIEGVQFVPEHVETRYLFRKDRPGITQGKLQLWVEIYESDCIPPAIDISPEVPEKYELRVIVWNTVDVAMKDTTILQTKMSDIYVKW</sequence>
<keyword evidence="8" id="KW-1185">Reference proteome</keyword>
<comment type="subcellular location">
    <subcellularLocation>
        <location evidence="1">Membrane</location>
        <topology evidence="1">Single-pass membrane protein</topology>
    </subcellularLocation>
</comment>
<dbReference type="InterPro" id="IPR037724">
    <property type="entry name" value="C2E_Ferlin"/>
</dbReference>
<dbReference type="InterPro" id="IPR037721">
    <property type="entry name" value="Ferlin"/>
</dbReference>
<keyword evidence="2" id="KW-0812">Transmembrane</keyword>
<keyword evidence="5" id="KW-0472">Membrane</keyword>
<evidence type="ECO:0000313" key="8">
    <source>
        <dbReference type="Proteomes" id="UP000092462"/>
    </source>
</evidence>
<keyword evidence="3" id="KW-0677">Repeat</keyword>
<evidence type="ECO:0000256" key="4">
    <source>
        <dbReference type="ARBA" id="ARBA00022989"/>
    </source>
</evidence>
<name>A0A1B0D279_PHLPP</name>
<dbReference type="VEuPathDB" id="VectorBase:PPAI001452"/>
<dbReference type="AlphaFoldDB" id="A0A1B0D279"/>